<protein>
    <submittedName>
        <fullName evidence="1">Uncharacterized protein</fullName>
    </submittedName>
</protein>
<name>A0ABP8V0G0_9GAMM</name>
<dbReference type="EMBL" id="BAABFL010000064">
    <property type="protein sequence ID" value="GAA4648332.1"/>
    <property type="molecule type" value="Genomic_DNA"/>
</dbReference>
<sequence length="240" mass="27596">MQLVLGKLSEGEEGAERWYRARVYCEMQDGQVVHPELAVKDVSPCEGVDFERLISEIEQASRARPPSARVLPRDYFKAGGDPALLYFLRLLLLADEDCLKAGNYLIKRDPDEKQRPEFVGIDWGMIFYRGGSKLRSSVSKEQLLQRVMKKSWKHYAQYSCRTTMIELLQRMEELDPGYLSLKFDEALRLIQACTPEELNQCVDRVPDVAVDGAAESERARIQGHLAWRRGLAERFLQQRA</sequence>
<evidence type="ECO:0000313" key="2">
    <source>
        <dbReference type="Proteomes" id="UP001500604"/>
    </source>
</evidence>
<comment type="caution">
    <text evidence="1">The sequence shown here is derived from an EMBL/GenBank/DDBJ whole genome shotgun (WGS) entry which is preliminary data.</text>
</comment>
<organism evidence="1 2">
    <name type="scientific">Kistimonas scapharcae</name>
    <dbReference type="NCBI Taxonomy" id="1036133"/>
    <lineage>
        <taxon>Bacteria</taxon>
        <taxon>Pseudomonadati</taxon>
        <taxon>Pseudomonadota</taxon>
        <taxon>Gammaproteobacteria</taxon>
        <taxon>Oceanospirillales</taxon>
        <taxon>Endozoicomonadaceae</taxon>
        <taxon>Kistimonas</taxon>
    </lineage>
</organism>
<dbReference type="Proteomes" id="UP001500604">
    <property type="component" value="Unassembled WGS sequence"/>
</dbReference>
<accession>A0ABP8V0G0</accession>
<keyword evidence="2" id="KW-1185">Reference proteome</keyword>
<proteinExistence type="predicted"/>
<gene>
    <name evidence="1" type="ORF">GCM10023116_05990</name>
</gene>
<evidence type="ECO:0000313" key="1">
    <source>
        <dbReference type="EMBL" id="GAA4648332.1"/>
    </source>
</evidence>
<reference evidence="2" key="1">
    <citation type="journal article" date="2019" name="Int. J. Syst. Evol. Microbiol.">
        <title>The Global Catalogue of Microorganisms (GCM) 10K type strain sequencing project: providing services to taxonomists for standard genome sequencing and annotation.</title>
        <authorList>
            <consortium name="The Broad Institute Genomics Platform"/>
            <consortium name="The Broad Institute Genome Sequencing Center for Infectious Disease"/>
            <person name="Wu L."/>
            <person name="Ma J."/>
        </authorList>
    </citation>
    <scope>NUCLEOTIDE SEQUENCE [LARGE SCALE GENOMIC DNA]</scope>
    <source>
        <strain evidence="2">JCM 17805</strain>
    </source>
</reference>